<dbReference type="Proteomes" id="UP000190831">
    <property type="component" value="Chromosome H"/>
</dbReference>
<dbReference type="OrthoDB" id="2563506at2759"/>
<dbReference type="EMBL" id="LT598491">
    <property type="protein sequence ID" value="SCW04397.1"/>
    <property type="molecule type" value="Genomic_DNA"/>
</dbReference>
<proteinExistence type="predicted"/>
<organism evidence="1 2">
    <name type="scientific">Lachancea fermentati</name>
    <name type="common">Zygosaccharomyces fermentati</name>
    <dbReference type="NCBI Taxonomy" id="4955"/>
    <lineage>
        <taxon>Eukaryota</taxon>
        <taxon>Fungi</taxon>
        <taxon>Dikarya</taxon>
        <taxon>Ascomycota</taxon>
        <taxon>Saccharomycotina</taxon>
        <taxon>Saccharomycetes</taxon>
        <taxon>Saccharomycetales</taxon>
        <taxon>Saccharomycetaceae</taxon>
        <taxon>Lachancea</taxon>
    </lineage>
</organism>
<accession>A0A1G4MKJ7</accession>
<protein>
    <submittedName>
        <fullName evidence="1">LAFE_0H12618g1_1</fullName>
    </submittedName>
</protein>
<dbReference type="AlphaFoldDB" id="A0A1G4MKJ7"/>
<keyword evidence="2" id="KW-1185">Reference proteome</keyword>
<name>A0A1G4MKJ7_LACFM</name>
<dbReference type="OMA" id="SAFNDFC"/>
<evidence type="ECO:0000313" key="2">
    <source>
        <dbReference type="Proteomes" id="UP000190831"/>
    </source>
</evidence>
<reference evidence="1 2" key="1">
    <citation type="submission" date="2016-03" db="EMBL/GenBank/DDBJ databases">
        <authorList>
            <person name="Devillers H."/>
        </authorList>
    </citation>
    <scope>NUCLEOTIDE SEQUENCE [LARGE SCALE GENOMIC DNA]</scope>
    <source>
        <strain evidence="1">CBS 6772</strain>
    </source>
</reference>
<gene>
    <name evidence="1" type="ORF">LAFE_0H12618G</name>
</gene>
<evidence type="ECO:0000313" key="1">
    <source>
        <dbReference type="EMBL" id="SCW04397.1"/>
    </source>
</evidence>
<dbReference type="InterPro" id="IPR024368">
    <property type="entry name" value="Ecl1/2/3"/>
</dbReference>
<dbReference type="Pfam" id="PF12855">
    <property type="entry name" value="Ecl1"/>
    <property type="match status" value="1"/>
</dbReference>
<sequence length="120" mass="13769">MSAFNDYCIVCDRLIEGSEKLYCSASCRINDTRTGRRRSEVESLISTPQLCPLDLDTDETDSEEEPFELDYSTTVPTRLSSPRFMAKEQQDGYLSFASDMTLDRIAERNYKLWLNCNPTS</sequence>